<evidence type="ECO:0000313" key="11">
    <source>
        <dbReference type="Proteomes" id="UP000664382"/>
    </source>
</evidence>
<evidence type="ECO:0000256" key="5">
    <source>
        <dbReference type="ARBA" id="ARBA00022840"/>
    </source>
</evidence>
<keyword evidence="4" id="KW-0418">Kinase</keyword>
<reference evidence="10" key="1">
    <citation type="submission" date="2021-03" db="EMBL/GenBank/DDBJ databases">
        <title>Leucobacter chromiisoli sp. nov., isolated from chromium-containing soil of chemical plant.</title>
        <authorList>
            <person name="Xu Z."/>
        </authorList>
    </citation>
    <scope>NUCLEOTIDE SEQUENCE</scope>
    <source>
        <strain evidence="10">S27</strain>
    </source>
</reference>
<dbReference type="GO" id="GO:0005524">
    <property type="term" value="F:ATP binding"/>
    <property type="evidence" value="ECO:0007669"/>
    <property type="project" value="UniProtKB-KW"/>
</dbReference>
<dbReference type="PANTHER" id="PTHR10196:SF93">
    <property type="entry name" value="L-RHAMNULOKINASE"/>
    <property type="match status" value="1"/>
</dbReference>
<proteinExistence type="inferred from homology"/>
<keyword evidence="5" id="KW-0067">ATP-binding</keyword>
<dbReference type="InterPro" id="IPR018484">
    <property type="entry name" value="FGGY_N"/>
</dbReference>
<dbReference type="InterPro" id="IPR013449">
    <property type="entry name" value="Rhamnulokinase"/>
</dbReference>
<dbReference type="CDD" id="cd07771">
    <property type="entry name" value="ASKHA_NBD_FGGY_RhaB-like"/>
    <property type="match status" value="1"/>
</dbReference>
<protein>
    <submittedName>
        <fullName evidence="10">Rhamnulokinase</fullName>
    </submittedName>
</protein>
<evidence type="ECO:0000259" key="8">
    <source>
        <dbReference type="Pfam" id="PF00370"/>
    </source>
</evidence>
<evidence type="ECO:0000313" key="10">
    <source>
        <dbReference type="EMBL" id="MBO1901070.1"/>
    </source>
</evidence>
<name>A0A939MIW5_9MICO</name>
<dbReference type="Gene3D" id="3.30.420.40">
    <property type="match status" value="2"/>
</dbReference>
<gene>
    <name evidence="10" type="ORF">J4H92_03785</name>
</gene>
<dbReference type="Pfam" id="PF00370">
    <property type="entry name" value="FGGY_N"/>
    <property type="match status" value="1"/>
</dbReference>
<dbReference type="GO" id="GO:0006071">
    <property type="term" value="P:glycerol metabolic process"/>
    <property type="evidence" value="ECO:0007669"/>
    <property type="project" value="TreeGrafter"/>
</dbReference>
<dbReference type="Proteomes" id="UP000664382">
    <property type="component" value="Unassembled WGS sequence"/>
</dbReference>
<dbReference type="AlphaFoldDB" id="A0A939MIW5"/>
<evidence type="ECO:0000256" key="3">
    <source>
        <dbReference type="ARBA" id="ARBA00022741"/>
    </source>
</evidence>
<evidence type="ECO:0000256" key="7">
    <source>
        <dbReference type="ARBA" id="ARBA00023308"/>
    </source>
</evidence>
<dbReference type="RefSeq" id="WP_208096196.1">
    <property type="nucleotide sequence ID" value="NZ_JAGDYM010000004.1"/>
</dbReference>
<keyword evidence="3" id="KW-0547">Nucleotide-binding</keyword>
<evidence type="ECO:0000256" key="4">
    <source>
        <dbReference type="ARBA" id="ARBA00022777"/>
    </source>
</evidence>
<evidence type="ECO:0000256" key="2">
    <source>
        <dbReference type="ARBA" id="ARBA00022679"/>
    </source>
</evidence>
<sequence>MTTRMDPQHQAPAAERAYAAVDLGASSGRVVLGGLRTRRWHFEEVHRFANGVSDTAAGLAWDLEQLFEETLAGLRRAVERCAADGRRLSGIGVDSWGVDWVLVAPDGTPELPGLSYRGAPDPAPVLASRSLDPGAVYGISGIPDQAINTGLRLAARSASRDLADRQLLFIPDLWVLGLTGNRGSDPTIASTSQLLDPRTDRFSETLLRDLGLDGLAMPDLEAVGAIAGPLREAVRDGLGLPHDVPVFRVAGHDTAAAFAFADPARTEGVEALVSSGTWSLVGAAVREPITTEQAERLGFSNERGADGVLLLRNLTGLWMLQECLREWGGAEEPADPAPLLDAVERREFDSRTFDASAPELLGTGDMEGRLRTLCAEAGRPLDDSRESVVHAIIDSLAVTYAEGVRATEQLIGTRVQRVRIVGGGSRNHRLCRLTAELLQRPVIAGPTEASAIGNIAVQATADGIVASPSAVFDALAPEQTRVYEPRPDRIVQESRA</sequence>
<dbReference type="GO" id="GO:0019301">
    <property type="term" value="P:rhamnose catabolic process"/>
    <property type="evidence" value="ECO:0007669"/>
    <property type="project" value="InterPro"/>
</dbReference>
<dbReference type="GO" id="GO:0004370">
    <property type="term" value="F:glycerol kinase activity"/>
    <property type="evidence" value="ECO:0007669"/>
    <property type="project" value="TreeGrafter"/>
</dbReference>
<dbReference type="GO" id="GO:0008993">
    <property type="term" value="F:rhamnulokinase activity"/>
    <property type="evidence" value="ECO:0007669"/>
    <property type="project" value="InterPro"/>
</dbReference>
<feature type="domain" description="Carbohydrate kinase FGGY C-terminal" evidence="9">
    <location>
        <begin position="272"/>
        <end position="461"/>
    </location>
</feature>
<feature type="domain" description="Carbohydrate kinase FGGY N-terminal" evidence="8">
    <location>
        <begin position="18"/>
        <end position="257"/>
    </location>
</feature>
<dbReference type="InterPro" id="IPR043129">
    <property type="entry name" value="ATPase_NBD"/>
</dbReference>
<comment type="caution">
    <text evidence="10">The sequence shown here is derived from an EMBL/GenBank/DDBJ whole genome shotgun (WGS) entry which is preliminary data.</text>
</comment>
<keyword evidence="7" id="KW-0684">Rhamnose metabolism</keyword>
<dbReference type="InterPro" id="IPR018485">
    <property type="entry name" value="FGGY_C"/>
</dbReference>
<evidence type="ECO:0000259" key="9">
    <source>
        <dbReference type="Pfam" id="PF02782"/>
    </source>
</evidence>
<comment type="similarity">
    <text evidence="1">Belongs to the FGGY kinase family.</text>
</comment>
<accession>A0A939MIW5</accession>
<evidence type="ECO:0000256" key="6">
    <source>
        <dbReference type="ARBA" id="ARBA00023157"/>
    </source>
</evidence>
<dbReference type="EMBL" id="JAGDYM010000004">
    <property type="protein sequence ID" value="MBO1901070.1"/>
    <property type="molecule type" value="Genomic_DNA"/>
</dbReference>
<keyword evidence="6" id="KW-1015">Disulfide bond</keyword>
<evidence type="ECO:0000256" key="1">
    <source>
        <dbReference type="ARBA" id="ARBA00009156"/>
    </source>
</evidence>
<keyword evidence="11" id="KW-1185">Reference proteome</keyword>
<dbReference type="Pfam" id="PF02782">
    <property type="entry name" value="FGGY_C"/>
    <property type="match status" value="1"/>
</dbReference>
<dbReference type="SUPFAM" id="SSF53067">
    <property type="entry name" value="Actin-like ATPase domain"/>
    <property type="match status" value="2"/>
</dbReference>
<keyword evidence="2" id="KW-0808">Transferase</keyword>
<dbReference type="GO" id="GO:0005829">
    <property type="term" value="C:cytosol"/>
    <property type="evidence" value="ECO:0007669"/>
    <property type="project" value="TreeGrafter"/>
</dbReference>
<dbReference type="PANTHER" id="PTHR10196">
    <property type="entry name" value="SUGAR KINASE"/>
    <property type="match status" value="1"/>
</dbReference>
<organism evidence="10 11">
    <name type="scientific">Leucobacter weissii</name>
    <dbReference type="NCBI Taxonomy" id="1983706"/>
    <lineage>
        <taxon>Bacteria</taxon>
        <taxon>Bacillati</taxon>
        <taxon>Actinomycetota</taxon>
        <taxon>Actinomycetes</taxon>
        <taxon>Micrococcales</taxon>
        <taxon>Microbacteriaceae</taxon>
        <taxon>Leucobacter</taxon>
    </lineage>
</organism>